<dbReference type="AlphaFoldDB" id="A0A1M6PC78"/>
<dbReference type="InterPro" id="IPR001307">
    <property type="entry name" value="Thiosulphate_STrfase_CS"/>
</dbReference>
<evidence type="ECO:0000256" key="1">
    <source>
        <dbReference type="ARBA" id="ARBA00012245"/>
    </source>
</evidence>
<evidence type="ECO:0000256" key="2">
    <source>
        <dbReference type="ARBA" id="ARBA00022737"/>
    </source>
</evidence>
<gene>
    <name evidence="5" type="ORF">SAMN02745883_01142</name>
</gene>
<dbReference type="InterPro" id="IPR036873">
    <property type="entry name" value="Rhodanese-like_dom_sf"/>
</dbReference>
<keyword evidence="5" id="KW-0808">Transferase</keyword>
<accession>A0A1M6PC78</accession>
<reference evidence="5 6" key="1">
    <citation type="submission" date="2016-11" db="EMBL/GenBank/DDBJ databases">
        <authorList>
            <person name="Jaros S."/>
            <person name="Januszkiewicz K."/>
            <person name="Wedrychowicz H."/>
        </authorList>
    </citation>
    <scope>NUCLEOTIDE SEQUENCE [LARGE SCALE GENOMIC DNA]</scope>
    <source>
        <strain evidence="5 6">DSM 14501</strain>
    </source>
</reference>
<dbReference type="Proteomes" id="UP000184082">
    <property type="component" value="Unassembled WGS sequence"/>
</dbReference>
<name>A0A1M6PC78_9FIRM</name>
<keyword evidence="6" id="KW-1185">Reference proteome</keyword>
<dbReference type="RefSeq" id="WP_072966494.1">
    <property type="nucleotide sequence ID" value="NZ_FRAJ01000008.1"/>
</dbReference>
<dbReference type="PROSITE" id="PS50206">
    <property type="entry name" value="RHODANESE_3"/>
    <property type="match status" value="3"/>
</dbReference>
<dbReference type="CDD" id="cd01448">
    <property type="entry name" value="TST_Repeat_1"/>
    <property type="match status" value="1"/>
</dbReference>
<comment type="catalytic activity">
    <reaction evidence="3">
        <text>thiosulfate + hydrogen cyanide = thiocyanate + sulfite + 2 H(+)</text>
        <dbReference type="Rhea" id="RHEA:16881"/>
        <dbReference type="ChEBI" id="CHEBI:15378"/>
        <dbReference type="ChEBI" id="CHEBI:17359"/>
        <dbReference type="ChEBI" id="CHEBI:18022"/>
        <dbReference type="ChEBI" id="CHEBI:18407"/>
        <dbReference type="ChEBI" id="CHEBI:33542"/>
        <dbReference type="EC" id="2.8.1.1"/>
    </reaction>
</comment>
<dbReference type="PROSITE" id="PS51257">
    <property type="entry name" value="PROKAR_LIPOPROTEIN"/>
    <property type="match status" value="1"/>
</dbReference>
<sequence length="466" mass="52934">MNKRFKLIALTVVLLLMFGLLSGCSNGKYEKTVDKSNTNLKSEEVKNTINVKELSERLGEKGLVIVDIRSIAEYNGWKLNGEKRGGHIKGAVDFPFSWIFNDEGKRINDDELKNLLKSKGITSDKTILLYDAKGEKVSEMVEILRELGYKKVLYLEGGLLAWALDESLPMDRLANYEKLVYAGWINDLINGKKPETYRGKRYKIFEVSWGKPKDYNKGHIPGAIHLDTNEIEKEPLWNKVSDEDIEKMLLRNGITYDTTVILYGADNMAAARAASIMMYAGVKDVRLLDGGFKAWLDAGFEIETKTNKPTPVKEFGVKVPAKPEYIIDIQKVKSILADKNAVLVSVRSWEEYIGKTKGYSYIKPKGHIAGAVWGHAGSDPYHMEDYRNIDNTMRNFHEIAKNWEEWGITPDKKVVFYCGTGWRASEAFFAAYLMGWKDIAVYDGGWYEWSMDKSNPIEVGEPKNNK</sequence>
<proteinExistence type="predicted"/>
<dbReference type="EMBL" id="FRAJ01000008">
    <property type="protein sequence ID" value="SHK05559.1"/>
    <property type="molecule type" value="Genomic_DNA"/>
</dbReference>
<evidence type="ECO:0000313" key="6">
    <source>
        <dbReference type="Proteomes" id="UP000184082"/>
    </source>
</evidence>
<keyword evidence="5" id="KW-0670">Pyruvate</keyword>
<dbReference type="PANTHER" id="PTHR43855">
    <property type="entry name" value="THIOSULFATE SULFURTRANSFERASE"/>
    <property type="match status" value="1"/>
</dbReference>
<dbReference type="PANTHER" id="PTHR43855:SF1">
    <property type="entry name" value="THIOSULFATE SULFURTRANSFERASE"/>
    <property type="match status" value="1"/>
</dbReference>
<feature type="domain" description="Rhodanese" evidence="4">
    <location>
        <begin position="198"/>
        <end position="304"/>
    </location>
</feature>
<dbReference type="GO" id="GO:0004792">
    <property type="term" value="F:thiosulfate-cyanide sulfurtransferase activity"/>
    <property type="evidence" value="ECO:0007669"/>
    <property type="project" value="UniProtKB-EC"/>
</dbReference>
<dbReference type="Pfam" id="PF00581">
    <property type="entry name" value="Rhodanese"/>
    <property type="match status" value="3"/>
</dbReference>
<evidence type="ECO:0000313" key="5">
    <source>
        <dbReference type="EMBL" id="SHK05559.1"/>
    </source>
</evidence>
<dbReference type="CDD" id="cd01449">
    <property type="entry name" value="TST_Repeat_2"/>
    <property type="match status" value="1"/>
</dbReference>
<dbReference type="SMART" id="SM00450">
    <property type="entry name" value="RHOD"/>
    <property type="match status" value="3"/>
</dbReference>
<dbReference type="STRING" id="1121266.SAMN02745883_01142"/>
<protein>
    <recommendedName>
        <fullName evidence="1">thiosulfate sulfurtransferase</fullName>
        <ecNumber evidence="1">2.8.1.1</ecNumber>
    </recommendedName>
</protein>
<keyword evidence="2" id="KW-0677">Repeat</keyword>
<dbReference type="InterPro" id="IPR051126">
    <property type="entry name" value="Thiosulfate_sulfurtransferase"/>
</dbReference>
<feature type="domain" description="Rhodanese" evidence="4">
    <location>
        <begin position="337"/>
        <end position="458"/>
    </location>
</feature>
<feature type="domain" description="Rhodanese" evidence="4">
    <location>
        <begin position="59"/>
        <end position="171"/>
    </location>
</feature>
<organism evidence="5 6">
    <name type="scientific">Caminicella sporogenes DSM 14501</name>
    <dbReference type="NCBI Taxonomy" id="1121266"/>
    <lineage>
        <taxon>Bacteria</taxon>
        <taxon>Bacillati</taxon>
        <taxon>Bacillota</taxon>
        <taxon>Clostridia</taxon>
        <taxon>Peptostreptococcales</taxon>
        <taxon>Caminicellaceae</taxon>
        <taxon>Caminicella</taxon>
    </lineage>
</organism>
<evidence type="ECO:0000256" key="3">
    <source>
        <dbReference type="ARBA" id="ARBA00047549"/>
    </source>
</evidence>
<dbReference type="EC" id="2.8.1.1" evidence="1"/>
<dbReference type="InterPro" id="IPR001763">
    <property type="entry name" value="Rhodanese-like_dom"/>
</dbReference>
<dbReference type="PROSITE" id="PS00380">
    <property type="entry name" value="RHODANESE_1"/>
    <property type="match status" value="1"/>
</dbReference>
<dbReference type="SUPFAM" id="SSF52821">
    <property type="entry name" value="Rhodanese/Cell cycle control phosphatase"/>
    <property type="match status" value="3"/>
</dbReference>
<evidence type="ECO:0000259" key="4">
    <source>
        <dbReference type="PROSITE" id="PS50206"/>
    </source>
</evidence>
<dbReference type="Gene3D" id="3.40.250.10">
    <property type="entry name" value="Rhodanese-like domain"/>
    <property type="match status" value="3"/>
</dbReference>